<protein>
    <submittedName>
        <fullName evidence="2">Uncharacterized protein</fullName>
    </submittedName>
</protein>
<dbReference type="Proteomes" id="UP000005713">
    <property type="component" value="Unassembled WGS sequence"/>
</dbReference>
<evidence type="ECO:0000313" key="3">
    <source>
        <dbReference type="Proteomes" id="UP000005713"/>
    </source>
</evidence>
<organism evidence="2 3">
    <name type="scientific">Sagittula stellata (strain ATCC 700073 / DSM 11524 / E-37)</name>
    <dbReference type="NCBI Taxonomy" id="388399"/>
    <lineage>
        <taxon>Bacteria</taxon>
        <taxon>Pseudomonadati</taxon>
        <taxon>Pseudomonadota</taxon>
        <taxon>Alphaproteobacteria</taxon>
        <taxon>Rhodobacterales</taxon>
        <taxon>Roseobacteraceae</taxon>
        <taxon>Sagittula</taxon>
    </lineage>
</organism>
<keyword evidence="3" id="KW-1185">Reference proteome</keyword>
<comment type="caution">
    <text evidence="2">The sequence shown here is derived from an EMBL/GenBank/DDBJ whole genome shotgun (WGS) entry which is preliminary data.</text>
</comment>
<dbReference type="AlphaFoldDB" id="A3K150"/>
<evidence type="ECO:0000256" key="1">
    <source>
        <dbReference type="SAM" id="SignalP"/>
    </source>
</evidence>
<reference evidence="2 3" key="1">
    <citation type="submission" date="2006-06" db="EMBL/GenBank/DDBJ databases">
        <authorList>
            <person name="Moran M.A."/>
            <person name="Ferriera S."/>
            <person name="Johnson J."/>
            <person name="Kravitz S."/>
            <person name="Beeson K."/>
            <person name="Sutton G."/>
            <person name="Rogers Y.-H."/>
            <person name="Friedman R."/>
            <person name="Frazier M."/>
            <person name="Venter J.C."/>
        </authorList>
    </citation>
    <scope>NUCLEOTIDE SEQUENCE [LARGE SCALE GENOMIC DNA]</scope>
    <source>
        <strain evidence="2 3">E-37</strain>
    </source>
</reference>
<proteinExistence type="predicted"/>
<dbReference type="RefSeq" id="WP_005857288.1">
    <property type="nucleotide sequence ID" value="NZ_AAYA01000003.1"/>
</dbReference>
<gene>
    <name evidence="2" type="ORF">SSE37_24774</name>
</gene>
<feature type="signal peptide" evidence="1">
    <location>
        <begin position="1"/>
        <end position="23"/>
    </location>
</feature>
<dbReference type="OrthoDB" id="8458017at2"/>
<accession>A3K150</accession>
<keyword evidence="1" id="KW-0732">Signal</keyword>
<sequence length="305" mass="32764">MRRIARGLAALFLCLVQSGIAQAQVVLPGDTVTPYFNDVRGWRVDVVSEQPGRGFVGCRASRVIDGDAVAIDRIEGDWRFIFPTGVFAVYEGGTMDYDKYSIDAQFDLRDGWAVRFLEGQELALLKGAGLVRVSVNDDPRGARGYSMAGSTAASLKVEECVQRGGQMASAVPSTPPAPPAPPPAANASAMPLIFYQVPVGESQIGDCDMGFTEPYRCTFDGQPPQPGYSHSVLVQNAFGEAPSLTINVIDTANAHVWASLDGGSWMYMGNWHPTDGGTCAEPDATQTPDAEANIGQDYWKFCVLQ</sequence>
<feature type="chain" id="PRO_5002654960" evidence="1">
    <location>
        <begin position="24"/>
        <end position="305"/>
    </location>
</feature>
<evidence type="ECO:0000313" key="2">
    <source>
        <dbReference type="EMBL" id="EBA09515.1"/>
    </source>
</evidence>
<name>A3K150_SAGS3</name>
<dbReference type="EMBL" id="AAYA01000003">
    <property type="protein sequence ID" value="EBA09515.1"/>
    <property type="molecule type" value="Genomic_DNA"/>
</dbReference>